<proteinExistence type="predicted"/>
<dbReference type="STRING" id="1385511.GCA_000425225_04085"/>
<organism evidence="2 3">
    <name type="scientific">Pontibacillus marinus BH030004 = DSM 16465</name>
    <dbReference type="NCBI Taxonomy" id="1385511"/>
    <lineage>
        <taxon>Bacteria</taxon>
        <taxon>Bacillati</taxon>
        <taxon>Bacillota</taxon>
        <taxon>Bacilli</taxon>
        <taxon>Bacillales</taxon>
        <taxon>Bacillaceae</taxon>
        <taxon>Pontibacillus</taxon>
    </lineage>
</organism>
<protein>
    <submittedName>
        <fullName evidence="2">Uncharacterized protein</fullName>
    </submittedName>
</protein>
<gene>
    <name evidence="2" type="ORF">N783_20860</name>
</gene>
<evidence type="ECO:0000256" key="1">
    <source>
        <dbReference type="SAM" id="Phobius"/>
    </source>
</evidence>
<keyword evidence="1" id="KW-0812">Transmembrane</keyword>
<feature type="transmembrane region" description="Helical" evidence="1">
    <location>
        <begin position="20"/>
        <end position="40"/>
    </location>
</feature>
<keyword evidence="1" id="KW-0472">Membrane</keyword>
<dbReference type="OrthoDB" id="2692168at2"/>
<dbReference type="AlphaFoldDB" id="A0A0A5HJR7"/>
<keyword evidence="3" id="KW-1185">Reference proteome</keyword>
<keyword evidence="1" id="KW-1133">Transmembrane helix</keyword>
<comment type="caution">
    <text evidence="2">The sequence shown here is derived from an EMBL/GenBank/DDBJ whole genome shotgun (WGS) entry which is preliminary data.</text>
</comment>
<sequence>MNALMEYLFELDLLNDPFLYSFYISLFFSYALSQVWSAFIQDASSLCNNEWKVEQAYIQQKESLQPLEQVLNDIRVWIYKTIRRQESSPDDDQFSVFIS</sequence>
<dbReference type="EMBL" id="AVPF01000078">
    <property type="protein sequence ID" value="KGX83872.1"/>
    <property type="molecule type" value="Genomic_DNA"/>
</dbReference>
<dbReference type="Proteomes" id="UP000030403">
    <property type="component" value="Unassembled WGS sequence"/>
</dbReference>
<dbReference type="eggNOG" id="ENOG5030CD9">
    <property type="taxonomic scope" value="Bacteria"/>
</dbReference>
<dbReference type="RefSeq" id="WP_027447565.1">
    <property type="nucleotide sequence ID" value="NZ_AULJ01000070.1"/>
</dbReference>
<evidence type="ECO:0000313" key="2">
    <source>
        <dbReference type="EMBL" id="KGX83872.1"/>
    </source>
</evidence>
<accession>A0A0A5HJR7</accession>
<evidence type="ECO:0000313" key="3">
    <source>
        <dbReference type="Proteomes" id="UP000030403"/>
    </source>
</evidence>
<name>A0A0A5HJR7_9BACI</name>
<reference evidence="2 3" key="1">
    <citation type="submission" date="2013-08" db="EMBL/GenBank/DDBJ databases">
        <authorList>
            <person name="Huang J."/>
            <person name="Wang G."/>
        </authorList>
    </citation>
    <scope>NUCLEOTIDE SEQUENCE [LARGE SCALE GENOMIC DNA]</scope>
    <source>
        <strain evidence="2 3">BH030004</strain>
    </source>
</reference>